<keyword evidence="2" id="KW-0732">Signal</keyword>
<feature type="signal peptide" evidence="2">
    <location>
        <begin position="1"/>
        <end position="21"/>
    </location>
</feature>
<dbReference type="EMBL" id="LR134363">
    <property type="protein sequence ID" value="VEG74859.1"/>
    <property type="molecule type" value="Genomic_DNA"/>
</dbReference>
<name>A0A448KD50_9ACTO</name>
<dbReference type="RefSeq" id="WP_026426765.1">
    <property type="nucleotide sequence ID" value="NZ_CBCRWE010000002.1"/>
</dbReference>
<proteinExistence type="predicted"/>
<dbReference type="Proteomes" id="UP000276899">
    <property type="component" value="Chromosome"/>
</dbReference>
<dbReference type="STRING" id="1278298.GCA_000428685_01617"/>
<evidence type="ECO:0000313" key="3">
    <source>
        <dbReference type="EMBL" id="VEG74859.1"/>
    </source>
</evidence>
<feature type="compositionally biased region" description="Low complexity" evidence="1">
    <location>
        <begin position="37"/>
        <end position="68"/>
    </location>
</feature>
<feature type="region of interest" description="Disordered" evidence="1">
    <location>
        <begin position="31"/>
        <end position="68"/>
    </location>
</feature>
<gene>
    <name evidence="3" type="ORF">NCTC11923_01508</name>
</gene>
<evidence type="ECO:0000256" key="1">
    <source>
        <dbReference type="SAM" id="MobiDB-lite"/>
    </source>
</evidence>
<accession>A0A448KD50</accession>
<feature type="chain" id="PRO_5038928270" description="Lipoprotein" evidence="2">
    <location>
        <begin position="22"/>
        <end position="232"/>
    </location>
</feature>
<organism evidence="3 4">
    <name type="scientific">Actinomyces slackii</name>
    <dbReference type="NCBI Taxonomy" id="52774"/>
    <lineage>
        <taxon>Bacteria</taxon>
        <taxon>Bacillati</taxon>
        <taxon>Actinomycetota</taxon>
        <taxon>Actinomycetes</taxon>
        <taxon>Actinomycetales</taxon>
        <taxon>Actinomycetaceae</taxon>
        <taxon>Actinomyces</taxon>
    </lineage>
</organism>
<keyword evidence="4" id="KW-1185">Reference proteome</keyword>
<dbReference type="KEGG" id="asla:NCTC11923_01508"/>
<dbReference type="AlphaFoldDB" id="A0A448KD50"/>
<evidence type="ECO:0000313" key="4">
    <source>
        <dbReference type="Proteomes" id="UP000276899"/>
    </source>
</evidence>
<evidence type="ECO:0008006" key="5">
    <source>
        <dbReference type="Google" id="ProtNLM"/>
    </source>
</evidence>
<sequence>MSASSASSQRGLAVAATAALAASLVACSSGQNAGSEASLPSYNPSANPSASAGPSGAPVSTGASSAASGDSSAATATITAEELSQPDIEYTVTGIPEDLSAEQVEVLKAYVTYDARTWQGAREVSGIESIEPLMTGTVLDNYRSFYSELQSSGTHYEGSYTAEVLSVDVAQGGDEATVQTCSDYTRMKRVDETGQEVQRTDGSTYELDQIVMSNVGGKWIVLSIDGGSVETC</sequence>
<evidence type="ECO:0000256" key="2">
    <source>
        <dbReference type="SAM" id="SignalP"/>
    </source>
</evidence>
<reference evidence="3 4" key="1">
    <citation type="submission" date="2018-12" db="EMBL/GenBank/DDBJ databases">
        <authorList>
            <consortium name="Pathogen Informatics"/>
        </authorList>
    </citation>
    <scope>NUCLEOTIDE SEQUENCE [LARGE SCALE GENOMIC DNA]</scope>
    <source>
        <strain evidence="3 4">NCTC11923</strain>
    </source>
</reference>
<protein>
    <recommendedName>
        <fullName evidence="5">Lipoprotein</fullName>
    </recommendedName>
</protein>